<evidence type="ECO:0000313" key="3">
    <source>
        <dbReference type="Proteomes" id="UP000663879"/>
    </source>
</evidence>
<name>A0A814CQA8_9BILA</name>
<evidence type="ECO:0000256" key="1">
    <source>
        <dbReference type="SAM" id="Coils"/>
    </source>
</evidence>
<feature type="coiled-coil region" evidence="1">
    <location>
        <begin position="749"/>
        <end position="797"/>
    </location>
</feature>
<protein>
    <submittedName>
        <fullName evidence="2">Uncharacterized protein</fullName>
    </submittedName>
</protein>
<dbReference type="AlphaFoldDB" id="A0A814CQA8"/>
<dbReference type="OrthoDB" id="2288618at2759"/>
<dbReference type="PANTHER" id="PTHR46579">
    <property type="entry name" value="F5/8 TYPE C DOMAIN-CONTAINING PROTEIN-RELATED"/>
    <property type="match status" value="1"/>
</dbReference>
<dbReference type="Pfam" id="PF06869">
    <property type="entry name" value="DUF1258"/>
    <property type="match status" value="1"/>
</dbReference>
<organism evidence="2 3">
    <name type="scientific">Brachionus calyciflorus</name>
    <dbReference type="NCBI Taxonomy" id="104777"/>
    <lineage>
        <taxon>Eukaryota</taxon>
        <taxon>Metazoa</taxon>
        <taxon>Spiralia</taxon>
        <taxon>Gnathifera</taxon>
        <taxon>Rotifera</taxon>
        <taxon>Eurotatoria</taxon>
        <taxon>Monogononta</taxon>
        <taxon>Pseudotrocha</taxon>
        <taxon>Ploima</taxon>
        <taxon>Brachionidae</taxon>
        <taxon>Brachionus</taxon>
    </lineage>
</organism>
<dbReference type="PANTHER" id="PTHR46579:SF1">
    <property type="entry name" value="F5_8 TYPE C DOMAIN-CONTAINING PROTEIN"/>
    <property type="match status" value="1"/>
</dbReference>
<dbReference type="Proteomes" id="UP000663879">
    <property type="component" value="Unassembled WGS sequence"/>
</dbReference>
<gene>
    <name evidence="2" type="ORF">OXX778_LOCUS13658</name>
</gene>
<sequence length="1097" mass="127623">MNTRKFNFLQTNSPQPRTSRLRIDDPLVKKKVIIKSNNGIFVTNDTLKKQTEEKSIQFLKIETCKEKILESNSVNDKSIFQFNNYSTNSDSYDGQNLFELEEQNLIEFDQNNLDLNNFYNSVESSPNNSKNDKELVKTIDVIPTSLMCLFFKAKLTQTAFNLICEWTNIISPNLSIPKNINDCIDKRDFEIGKIRDFSDGRIYNEIHNKEKKNFFTLLLNTDGIELSTKSKISIWPIILVINELSLGKRFCFNNIIIAGISVSHGKPNLGFILSSITRDLKKLEIGINIGKTEFKNIKFFLTSLVCDKPARGSVLNMVNTSGSFGCLKCLQPGKREKTKRGGTVQTYPFNKNNPNGPKRTIQSYDIHLDIVLRISKTKFGIKDECILSELKYFHPIRNTLIDGMHSISLGVIKILFNYWFDKPFSMDYSLKNKMSIIDERIKEFKMPGYVSSSIRSISIWNIWKSHEYLNFILIGSLSIFYGLMKIEHYNNLILLVLFLEIVYSKTILKIDLLKAHNIIKKFLKNLSGLYDPLIMKSGIHELVHICDMILDFGPINSSNCYQFEEINRKIIQIIKGQNLIGEEFIKLFNVNQSIENFSNYSFENQGLESFIKKYATIGTSNRKKNLISKYEIRFSRTKINFRNLEKGQIKINQPEFCLIEYVVGNRMDVVKASEINLEKNKQLKVGNGFFIKELNILQPIEILFIGTRKLCDEQLKFICNYEEKNIQNVKPKSKSLKIDEIQKISQTFNSTSNDELGHLKKKIEELELELLEKNIKIKNLEKKVKREEEINESFRNTFNEQFIKKGLAFCVNFFKLYGKKEDLVNIPFYSEKDENPLHFVWSIESDVTITSQQKAAFDSWFQQPSQTNTALFRRLMANIFTDPETWAENNEETFLSKYENKVMAIFKYIESKRPDFKFSVATEVIGAICREQRFKLSRNGYVIEKKIRDKKNFYEIVSRPKQTKISIDQRTTDEEAQASSYENCLEFISTEKRELDLIPKKCSLDSKNKDVDNVLDDDDDFYDKLPRTSRIKSKKSLLDDSYEHYEFDKTNENYLNEGQVLSLGKNMNVENFEIISSLESKTSNSRIDILKMKNKLI</sequence>
<dbReference type="InterPro" id="IPR009667">
    <property type="entry name" value="DUF1258"/>
</dbReference>
<keyword evidence="3" id="KW-1185">Reference proteome</keyword>
<comment type="caution">
    <text evidence="2">The sequence shown here is derived from an EMBL/GenBank/DDBJ whole genome shotgun (WGS) entry which is preliminary data.</text>
</comment>
<proteinExistence type="predicted"/>
<dbReference type="EMBL" id="CAJNOC010002664">
    <property type="protein sequence ID" value="CAF0945445.1"/>
    <property type="molecule type" value="Genomic_DNA"/>
</dbReference>
<keyword evidence="1" id="KW-0175">Coiled coil</keyword>
<evidence type="ECO:0000313" key="2">
    <source>
        <dbReference type="EMBL" id="CAF0945445.1"/>
    </source>
</evidence>
<accession>A0A814CQA8</accession>
<reference evidence="2" key="1">
    <citation type="submission" date="2021-02" db="EMBL/GenBank/DDBJ databases">
        <authorList>
            <person name="Nowell W R."/>
        </authorList>
    </citation>
    <scope>NUCLEOTIDE SEQUENCE</scope>
    <source>
        <strain evidence="2">Ploen Becks lab</strain>
    </source>
</reference>